<feature type="region of interest" description="Disordered" evidence="3">
    <location>
        <begin position="120"/>
        <end position="151"/>
    </location>
</feature>
<organism evidence="5 6">
    <name type="scientific">Jutongia huaianensis</name>
    <dbReference type="NCBI Taxonomy" id="2763668"/>
    <lineage>
        <taxon>Bacteria</taxon>
        <taxon>Bacillati</taxon>
        <taxon>Bacillota</taxon>
        <taxon>Clostridia</taxon>
        <taxon>Lachnospirales</taxon>
        <taxon>Lachnospiraceae</taxon>
        <taxon>Jutongia</taxon>
    </lineage>
</organism>
<keyword evidence="6" id="KW-1185">Reference proteome</keyword>
<dbReference type="PANTHER" id="PTHR32347">
    <property type="entry name" value="EFFLUX SYSTEM COMPONENT YKNX-RELATED"/>
    <property type="match status" value="1"/>
</dbReference>
<proteinExistence type="predicted"/>
<name>A0ABR7MXM0_9FIRM</name>
<feature type="compositionally biased region" description="Basic and acidic residues" evidence="3">
    <location>
        <begin position="254"/>
        <end position="277"/>
    </location>
</feature>
<evidence type="ECO:0000313" key="5">
    <source>
        <dbReference type="EMBL" id="MBC8561139.1"/>
    </source>
</evidence>
<evidence type="ECO:0000256" key="2">
    <source>
        <dbReference type="ARBA" id="ARBA00023054"/>
    </source>
</evidence>
<sequence>MLSKLTKNKCAKILAGFMVFMFAMTVISRGAASMTVAQVAAIHPGTRSLETIVTGEGTMEQQTENGFWTLAGLVLEKVYVQKGQKLRKGDVLAKVQAKSLEEKIQTLQKEIRGLELQSEEAQDTIRRNRQEKRETIKSQKKQNREQYQQKKQELTAAVETASTEYDNAKETAQTEKLQAARAVEDAAKPVEVDGTLAAGRLELAQKQKKLDRLKEQKQKGSEGENTEDDISALEDEIASLQLQLQTQEQTLQQKRADQKETLKRARDDYRRTVSENRRKVKKAKASLKKARNKLAECHPEKGTEAEREIKTEINYTKEQNDLQIREKQKMLRQLQELAGAGGAVRADQDGVVTAVHVKSGDVTNESAVLLYAGNGEKLQFTSLMEKREAKKLSVGDEVTLKTAEKKIRGLTISSIEEQLQSDGTEKRKVTVQVPQGKCRIGQVAEMTVRKESGPYDVTIPLTALHTEQGKNYVYVIRSVKTVLGKQKTASRVDVTVLKRNGSFAAISEDNLSQEDQVITEATRIIRAGDRVRLQEG</sequence>
<comment type="caution">
    <text evidence="5">The sequence shown here is derived from an EMBL/GenBank/DDBJ whole genome shotgun (WGS) entry which is preliminary data.</text>
</comment>
<evidence type="ECO:0000313" key="6">
    <source>
        <dbReference type="Proteomes" id="UP000606193"/>
    </source>
</evidence>
<feature type="compositionally biased region" description="Basic and acidic residues" evidence="3">
    <location>
        <begin position="123"/>
        <end position="151"/>
    </location>
</feature>
<evidence type="ECO:0000256" key="3">
    <source>
        <dbReference type="SAM" id="MobiDB-lite"/>
    </source>
</evidence>
<reference evidence="5 6" key="1">
    <citation type="submission" date="2020-08" db="EMBL/GenBank/DDBJ databases">
        <title>Genome public.</title>
        <authorList>
            <person name="Liu C."/>
            <person name="Sun Q."/>
        </authorList>
    </citation>
    <scope>NUCLEOTIDE SEQUENCE [LARGE SCALE GENOMIC DNA]</scope>
    <source>
        <strain evidence="5 6">NSJ-37</strain>
    </source>
</reference>
<evidence type="ECO:0000256" key="1">
    <source>
        <dbReference type="ARBA" id="ARBA00004196"/>
    </source>
</evidence>
<dbReference type="EMBL" id="JACRSX010000001">
    <property type="protein sequence ID" value="MBC8561139.1"/>
    <property type="molecule type" value="Genomic_DNA"/>
</dbReference>
<feature type="chain" id="PRO_5046618979" evidence="4">
    <location>
        <begin position="32"/>
        <end position="536"/>
    </location>
</feature>
<protein>
    <submittedName>
        <fullName evidence="5">HlyD family efflux transporter periplasmic adaptor subunit</fullName>
    </submittedName>
</protein>
<gene>
    <name evidence="5" type="ORF">H8704_00595</name>
</gene>
<feature type="compositionally biased region" description="Basic residues" evidence="3">
    <location>
        <begin position="278"/>
        <end position="292"/>
    </location>
</feature>
<dbReference type="RefSeq" id="WP_249296897.1">
    <property type="nucleotide sequence ID" value="NZ_JACRSX010000001.1"/>
</dbReference>
<accession>A0ABR7MXM0</accession>
<dbReference type="Proteomes" id="UP000606193">
    <property type="component" value="Unassembled WGS sequence"/>
</dbReference>
<dbReference type="PANTHER" id="PTHR32347:SF14">
    <property type="entry name" value="EFFLUX SYSTEM COMPONENT YKNX-RELATED"/>
    <property type="match status" value="1"/>
</dbReference>
<keyword evidence="2" id="KW-0175">Coiled coil</keyword>
<dbReference type="InterPro" id="IPR050465">
    <property type="entry name" value="UPF0194_transport"/>
</dbReference>
<feature type="region of interest" description="Disordered" evidence="3">
    <location>
        <begin position="248"/>
        <end position="292"/>
    </location>
</feature>
<evidence type="ECO:0000256" key="4">
    <source>
        <dbReference type="SAM" id="SignalP"/>
    </source>
</evidence>
<keyword evidence="4" id="KW-0732">Signal</keyword>
<comment type="subcellular location">
    <subcellularLocation>
        <location evidence="1">Cell envelope</location>
    </subcellularLocation>
</comment>
<dbReference type="Gene3D" id="2.40.420.20">
    <property type="match status" value="1"/>
</dbReference>
<feature type="signal peptide" evidence="4">
    <location>
        <begin position="1"/>
        <end position="31"/>
    </location>
</feature>